<dbReference type="GO" id="GO:0030289">
    <property type="term" value="C:protein phosphatase 4 complex"/>
    <property type="evidence" value="ECO:0007669"/>
    <property type="project" value="InterPro"/>
</dbReference>
<evidence type="ECO:0008006" key="5">
    <source>
        <dbReference type="Google" id="ProtNLM"/>
    </source>
</evidence>
<feature type="region of interest" description="Disordered" evidence="2">
    <location>
        <begin position="207"/>
        <end position="309"/>
    </location>
</feature>
<reference evidence="3 4" key="1">
    <citation type="journal article" date="2016" name="Mol. Biol. Evol.">
        <title>Comparative Genomics of Early-Diverging Mushroom-Forming Fungi Provides Insights into the Origins of Lignocellulose Decay Capabilities.</title>
        <authorList>
            <person name="Nagy L.G."/>
            <person name="Riley R."/>
            <person name="Tritt A."/>
            <person name="Adam C."/>
            <person name="Daum C."/>
            <person name="Floudas D."/>
            <person name="Sun H."/>
            <person name="Yadav J.S."/>
            <person name="Pangilinan J."/>
            <person name="Larsson K.H."/>
            <person name="Matsuura K."/>
            <person name="Barry K."/>
            <person name="Labutti K."/>
            <person name="Kuo R."/>
            <person name="Ohm R.A."/>
            <person name="Bhattacharya S.S."/>
            <person name="Shirouzu T."/>
            <person name="Yoshinaga Y."/>
            <person name="Martin F.M."/>
            <person name="Grigoriev I.V."/>
            <person name="Hibbett D.S."/>
        </authorList>
    </citation>
    <scope>NUCLEOTIDE SEQUENCE [LARGE SCALE GENOMIC DNA]</scope>
    <source>
        <strain evidence="3 4">L-15889</strain>
    </source>
</reference>
<dbReference type="OrthoDB" id="341898at2759"/>
<keyword evidence="4" id="KW-1185">Reference proteome</keyword>
<protein>
    <recommendedName>
        <fullName evidence="5">PPP4R2-domain-containing protein</fullName>
    </recommendedName>
</protein>
<proteinExistence type="inferred from homology"/>
<gene>
    <name evidence="3" type="ORF">DAEQUDRAFT_380294</name>
</gene>
<dbReference type="GO" id="GO:0005737">
    <property type="term" value="C:cytoplasm"/>
    <property type="evidence" value="ECO:0007669"/>
    <property type="project" value="TreeGrafter"/>
</dbReference>
<dbReference type="Proteomes" id="UP000076727">
    <property type="component" value="Unassembled WGS sequence"/>
</dbReference>
<evidence type="ECO:0000256" key="1">
    <source>
        <dbReference type="ARBA" id="ARBA00009207"/>
    </source>
</evidence>
<dbReference type="GO" id="GO:0005634">
    <property type="term" value="C:nucleus"/>
    <property type="evidence" value="ECO:0007669"/>
    <property type="project" value="TreeGrafter"/>
</dbReference>
<evidence type="ECO:0000256" key="2">
    <source>
        <dbReference type="SAM" id="MobiDB-lite"/>
    </source>
</evidence>
<evidence type="ECO:0000313" key="4">
    <source>
        <dbReference type="Proteomes" id="UP000076727"/>
    </source>
</evidence>
<feature type="region of interest" description="Disordered" evidence="2">
    <location>
        <begin position="77"/>
        <end position="101"/>
    </location>
</feature>
<accession>A0A165P4T1</accession>
<evidence type="ECO:0000313" key="3">
    <source>
        <dbReference type="EMBL" id="KZT67762.1"/>
    </source>
</evidence>
<dbReference type="InterPro" id="IPR015267">
    <property type="entry name" value="PPP4R2"/>
</dbReference>
<dbReference type="PANTHER" id="PTHR16487">
    <property type="entry name" value="PPP4R2-RELATED PROTEIN"/>
    <property type="match status" value="1"/>
</dbReference>
<sequence>MSAESEATLAATEAFEWKPEYDELLESIASTDNVDLSKWPLIRDIIKYKVDENIALFLSGEVKREYSRSTVTAEPCQGSAKFLPFPPRERNEANPNEAPKNTLTQQEAAEFKEVILGHFEEFETPPFTIQRVCELMLRPTEQYKHLGKYLRAVERTFLVTSTWDAFPVSPDKSINQPAIGTVPVVINALSAPTTPIFSPIPFLHEDARRSSSRSPPPSPLVLPAIQSGGTSTTMPHAGAEGAAPQALGLVDELDDPSPGHLSEHPQALSATTDVTSKPLIGSLEQRFTKAGTDAEEGTAGPEEKRQKTE</sequence>
<dbReference type="AlphaFoldDB" id="A0A165P4T1"/>
<dbReference type="Pfam" id="PF09184">
    <property type="entry name" value="PPP4R2"/>
    <property type="match status" value="1"/>
</dbReference>
<dbReference type="STRING" id="1314783.A0A165P4T1"/>
<name>A0A165P4T1_9APHY</name>
<dbReference type="GO" id="GO:0019888">
    <property type="term" value="F:protein phosphatase regulator activity"/>
    <property type="evidence" value="ECO:0007669"/>
    <property type="project" value="InterPro"/>
</dbReference>
<dbReference type="EMBL" id="KV429073">
    <property type="protein sequence ID" value="KZT67762.1"/>
    <property type="molecule type" value="Genomic_DNA"/>
</dbReference>
<organism evidence="3 4">
    <name type="scientific">Daedalea quercina L-15889</name>
    <dbReference type="NCBI Taxonomy" id="1314783"/>
    <lineage>
        <taxon>Eukaryota</taxon>
        <taxon>Fungi</taxon>
        <taxon>Dikarya</taxon>
        <taxon>Basidiomycota</taxon>
        <taxon>Agaricomycotina</taxon>
        <taxon>Agaricomycetes</taxon>
        <taxon>Polyporales</taxon>
        <taxon>Fomitopsis</taxon>
    </lineage>
</organism>
<dbReference type="PANTHER" id="PTHR16487:SF0">
    <property type="entry name" value="PROTEIN PHOSPHATASE 4 REGULATORY SUBUNIT 2-RELATED"/>
    <property type="match status" value="1"/>
</dbReference>
<comment type="similarity">
    <text evidence="1">Belongs to the PPP4R2 family.</text>
</comment>